<dbReference type="EMBL" id="JYFE01000048">
    <property type="protein sequence ID" value="KIT15599.1"/>
    <property type="molecule type" value="Genomic_DNA"/>
</dbReference>
<name>A0A0D1ECZ2_9RHOB</name>
<dbReference type="AlphaFoldDB" id="A0A0D1ECZ2"/>
<comment type="caution">
    <text evidence="2">The sequence shown here is derived from an EMBL/GenBank/DDBJ whole genome shotgun (WGS) entry which is preliminary data.</text>
</comment>
<accession>A0A0D1ECZ2</accession>
<reference evidence="2 3" key="1">
    <citation type="submission" date="2015-02" db="EMBL/GenBank/DDBJ databases">
        <title>Genome Sequence of Jannaschia aquimarina DSM28248, a member of the Roseobacter clade.</title>
        <authorList>
            <person name="Voget S."/>
            <person name="Daniel R."/>
        </authorList>
    </citation>
    <scope>NUCLEOTIDE SEQUENCE [LARGE SCALE GENOMIC DNA]</scope>
    <source>
        <strain evidence="2 3">GSW-M26</strain>
    </source>
</reference>
<keyword evidence="3" id="KW-1185">Reference proteome</keyword>
<gene>
    <name evidence="2" type="ORF">jaqu_26960</name>
</gene>
<feature type="compositionally biased region" description="Basic and acidic residues" evidence="1">
    <location>
        <begin position="26"/>
        <end position="41"/>
    </location>
</feature>
<dbReference type="Proteomes" id="UP000032232">
    <property type="component" value="Unassembled WGS sequence"/>
</dbReference>
<organism evidence="2 3">
    <name type="scientific">Jannaschia aquimarina</name>
    <dbReference type="NCBI Taxonomy" id="935700"/>
    <lineage>
        <taxon>Bacteria</taxon>
        <taxon>Pseudomonadati</taxon>
        <taxon>Pseudomonadota</taxon>
        <taxon>Alphaproteobacteria</taxon>
        <taxon>Rhodobacterales</taxon>
        <taxon>Roseobacteraceae</taxon>
        <taxon>Jannaschia</taxon>
    </lineage>
</organism>
<protein>
    <submittedName>
        <fullName evidence="2">Uncharacterized protein</fullName>
    </submittedName>
</protein>
<feature type="region of interest" description="Disordered" evidence="1">
    <location>
        <begin position="13"/>
        <end position="49"/>
    </location>
</feature>
<evidence type="ECO:0000313" key="3">
    <source>
        <dbReference type="Proteomes" id="UP000032232"/>
    </source>
</evidence>
<sequence>MSNRLTNMLRRMMRDTGTRQGPTHAEMMHQHERRKAEELRRQLGRRFPY</sequence>
<evidence type="ECO:0000256" key="1">
    <source>
        <dbReference type="SAM" id="MobiDB-lite"/>
    </source>
</evidence>
<proteinExistence type="predicted"/>
<dbReference type="PATRIC" id="fig|935700.4.peg.2788"/>
<evidence type="ECO:0000313" key="2">
    <source>
        <dbReference type="EMBL" id="KIT15599.1"/>
    </source>
</evidence>